<keyword evidence="9" id="KW-0378">Hydrolase</keyword>
<evidence type="ECO:0000256" key="6">
    <source>
        <dbReference type="ARBA" id="ARBA00022967"/>
    </source>
</evidence>
<evidence type="ECO:0000313" key="9">
    <source>
        <dbReference type="EMBL" id="ERL47468.1"/>
    </source>
</evidence>
<dbReference type="OrthoDB" id="7811600at2"/>
<dbReference type="Gene3D" id="3.40.50.300">
    <property type="entry name" value="P-loop containing nucleotide triphosphate hydrolases"/>
    <property type="match status" value="1"/>
</dbReference>
<keyword evidence="2" id="KW-0813">Transport</keyword>
<dbReference type="GO" id="GO:0015408">
    <property type="term" value="F:ABC-type ferric iron transporter activity"/>
    <property type="evidence" value="ECO:0007669"/>
    <property type="project" value="InterPro"/>
</dbReference>
<dbReference type="Pfam" id="PF00005">
    <property type="entry name" value="ABC_tran"/>
    <property type="match status" value="1"/>
</dbReference>
<name>U2WVB7_9PROT</name>
<keyword evidence="3" id="KW-1003">Cell membrane</keyword>
<sequence>MRSVSLSDVVCTIQGKNAVNGISLNIKPGEIICFLGPSGCGKTTSLRLIGGIVTPNNGEISIDDEIVSSASFQVPPEDRHIGFLFQDFALFPHLSVMQNVLFGLNIQKHEDADARAGRMLALTGVSHLAERYPDTLSGGEQQRVALARAIAPAPGLVLMDEPFSNLDPPLRADMRRLTVSLLRGEHSDISPATGIIVTHDAVDAMYMADKIAVMSGGQIVQFDKPDQIYENPASPLVVKLLGASNEWAGAVNNGVFSTPIGDFQLDNSVASARLMIRPYHLKPGGGENSFTARLSSLRNHGNTQALDVLLSDGTIWEVVGNDFIENGLQIGDEVKFQINPEDVMLFTD</sequence>
<comment type="similarity">
    <text evidence="1">Belongs to the ABC transporter superfamily.</text>
</comment>
<dbReference type="STRING" id="1397666.RS24_00412"/>
<dbReference type="InterPro" id="IPR047641">
    <property type="entry name" value="ABC_transpr_MalK/UgpC-like"/>
</dbReference>
<evidence type="ECO:0000259" key="8">
    <source>
        <dbReference type="PROSITE" id="PS50893"/>
    </source>
</evidence>
<dbReference type="InterPro" id="IPR008995">
    <property type="entry name" value="Mo/tungstate-bd_C_term_dom"/>
</dbReference>
<dbReference type="GO" id="GO:0016887">
    <property type="term" value="F:ATP hydrolysis activity"/>
    <property type="evidence" value="ECO:0007669"/>
    <property type="project" value="InterPro"/>
</dbReference>
<dbReference type="eggNOG" id="COG3842">
    <property type="taxonomic scope" value="Bacteria"/>
</dbReference>
<organism evidence="9 10">
    <name type="scientific">Candidatus Micropelagius thuwalensis</name>
    <dbReference type="NCBI Taxonomy" id="1397666"/>
    <lineage>
        <taxon>Bacteria</taxon>
        <taxon>Pseudomonadati</taxon>
        <taxon>Pseudomonadota</taxon>
        <taxon>Alphaproteobacteria</taxon>
        <taxon>PS1 clade</taxon>
        <taxon>Candidatus Micropelagius</taxon>
    </lineage>
</organism>
<dbReference type="InterPro" id="IPR015853">
    <property type="entry name" value="ABC_transpr_FbpC"/>
</dbReference>
<dbReference type="PROSITE" id="PS50893">
    <property type="entry name" value="ABC_TRANSPORTER_2"/>
    <property type="match status" value="1"/>
</dbReference>
<dbReference type="GO" id="GO:0015697">
    <property type="term" value="P:quaternary ammonium group transport"/>
    <property type="evidence" value="ECO:0007669"/>
    <property type="project" value="UniProtKB-ARBA"/>
</dbReference>
<dbReference type="EMBL" id="AWXE01000001">
    <property type="protein sequence ID" value="ERL47468.1"/>
    <property type="molecule type" value="Genomic_DNA"/>
</dbReference>
<dbReference type="GO" id="GO:0005524">
    <property type="term" value="F:ATP binding"/>
    <property type="evidence" value="ECO:0007669"/>
    <property type="project" value="UniProtKB-KW"/>
</dbReference>
<dbReference type="AlphaFoldDB" id="U2WVB7"/>
<evidence type="ECO:0000256" key="1">
    <source>
        <dbReference type="ARBA" id="ARBA00005417"/>
    </source>
</evidence>
<evidence type="ECO:0000256" key="7">
    <source>
        <dbReference type="ARBA" id="ARBA00023136"/>
    </source>
</evidence>
<keyword evidence="7" id="KW-0472">Membrane</keyword>
<gene>
    <name evidence="9" type="primary">bztD</name>
    <name evidence="9" type="ORF">RS24_00412</name>
</gene>
<dbReference type="InterPro" id="IPR027417">
    <property type="entry name" value="P-loop_NTPase"/>
</dbReference>
<feature type="domain" description="ABC transporter" evidence="8">
    <location>
        <begin position="4"/>
        <end position="241"/>
    </location>
</feature>
<dbReference type="SUPFAM" id="SSF50331">
    <property type="entry name" value="MOP-like"/>
    <property type="match status" value="1"/>
</dbReference>
<dbReference type="SUPFAM" id="SSF52540">
    <property type="entry name" value="P-loop containing nucleoside triphosphate hydrolases"/>
    <property type="match status" value="1"/>
</dbReference>
<dbReference type="PROSITE" id="PS00211">
    <property type="entry name" value="ABC_TRANSPORTER_1"/>
    <property type="match status" value="1"/>
</dbReference>
<dbReference type="Proteomes" id="UP000016762">
    <property type="component" value="Unassembled WGS sequence"/>
</dbReference>
<evidence type="ECO:0000313" key="10">
    <source>
        <dbReference type="Proteomes" id="UP000016762"/>
    </source>
</evidence>
<dbReference type="PANTHER" id="PTHR43875:SF15">
    <property type="entry name" value="TREHALOSE IMPORT ATP-BINDING PROTEIN SUGC"/>
    <property type="match status" value="1"/>
</dbReference>
<dbReference type="SMART" id="SM00382">
    <property type="entry name" value="AAA"/>
    <property type="match status" value="1"/>
</dbReference>
<reference evidence="9 10" key="1">
    <citation type="journal article" date="2014" name="FEMS Microbiol. Ecol.">
        <title>Genomic differentiation among two strains of the PS1 clade isolated from geographically separated marine habitats.</title>
        <authorList>
            <person name="Jimenez-Infante F."/>
            <person name="Ngugi D.K."/>
            <person name="Alam I."/>
            <person name="Rashid M."/>
            <person name="Baalawi W."/>
            <person name="Kamau A.A."/>
            <person name="Bajic V.B."/>
            <person name="Stingl U."/>
        </authorList>
    </citation>
    <scope>NUCLEOTIDE SEQUENCE [LARGE SCALE GENOMIC DNA]</scope>
    <source>
        <strain evidence="9 10">RS24</strain>
    </source>
</reference>
<dbReference type="CDD" id="cd03259">
    <property type="entry name" value="ABC_Carb_Solutes_like"/>
    <property type="match status" value="1"/>
</dbReference>
<evidence type="ECO:0000256" key="4">
    <source>
        <dbReference type="ARBA" id="ARBA00022741"/>
    </source>
</evidence>
<dbReference type="InterPro" id="IPR003593">
    <property type="entry name" value="AAA+_ATPase"/>
</dbReference>
<dbReference type="Pfam" id="PF08402">
    <property type="entry name" value="TOBE_2"/>
    <property type="match status" value="1"/>
</dbReference>
<evidence type="ECO:0000256" key="3">
    <source>
        <dbReference type="ARBA" id="ARBA00022475"/>
    </source>
</evidence>
<dbReference type="InterPro" id="IPR017871">
    <property type="entry name" value="ABC_transporter-like_CS"/>
</dbReference>
<protein>
    <submittedName>
        <fullName evidence="9">ABC glutamate-glutamine-aspartate-asparagine transporter ATPase subunit bztD protein</fullName>
        <ecNumber evidence="9">3.6.3.-</ecNumber>
    </submittedName>
</protein>
<accession>U2WVB7</accession>
<dbReference type="FunFam" id="3.40.50.300:FF:000425">
    <property type="entry name" value="Probable ABC transporter, ATP-binding subunit"/>
    <property type="match status" value="1"/>
</dbReference>
<evidence type="ECO:0000256" key="5">
    <source>
        <dbReference type="ARBA" id="ARBA00022840"/>
    </source>
</evidence>
<dbReference type="PANTHER" id="PTHR43875">
    <property type="entry name" value="MALTODEXTRIN IMPORT ATP-BINDING PROTEIN MSMX"/>
    <property type="match status" value="1"/>
</dbReference>
<dbReference type="EC" id="3.6.3.-" evidence="9"/>
<dbReference type="InterPro" id="IPR013611">
    <property type="entry name" value="Transp-assoc_OB_typ2"/>
</dbReference>
<keyword evidence="5" id="KW-0067">ATP-binding</keyword>
<keyword evidence="6" id="KW-1278">Translocase</keyword>
<keyword evidence="4" id="KW-0547">Nucleotide-binding</keyword>
<keyword evidence="10" id="KW-1185">Reference proteome</keyword>
<proteinExistence type="inferred from homology"/>
<comment type="caution">
    <text evidence="9">The sequence shown here is derived from an EMBL/GenBank/DDBJ whole genome shotgun (WGS) entry which is preliminary data.</text>
</comment>
<dbReference type="PATRIC" id="fig|1397666.3.peg.379"/>
<dbReference type="InterPro" id="IPR003439">
    <property type="entry name" value="ABC_transporter-like_ATP-bd"/>
</dbReference>
<dbReference type="GO" id="GO:0055052">
    <property type="term" value="C:ATP-binding cassette (ABC) transporter complex, substrate-binding subunit-containing"/>
    <property type="evidence" value="ECO:0007669"/>
    <property type="project" value="TreeGrafter"/>
</dbReference>
<dbReference type="RefSeq" id="WP_021776486.1">
    <property type="nucleotide sequence ID" value="NZ_AWXE01000001.1"/>
</dbReference>
<evidence type="ECO:0000256" key="2">
    <source>
        <dbReference type="ARBA" id="ARBA00022448"/>
    </source>
</evidence>